<keyword evidence="2" id="KW-0812">Transmembrane</keyword>
<organism evidence="3 4">
    <name type="scientific">Acidiphilium iwatense</name>
    <dbReference type="NCBI Taxonomy" id="768198"/>
    <lineage>
        <taxon>Bacteria</taxon>
        <taxon>Pseudomonadati</taxon>
        <taxon>Pseudomonadota</taxon>
        <taxon>Alphaproteobacteria</taxon>
        <taxon>Acetobacterales</taxon>
        <taxon>Acidocellaceae</taxon>
        <taxon>Acidiphilium</taxon>
    </lineage>
</organism>
<dbReference type="Pfam" id="PF01312">
    <property type="entry name" value="Bac_export_2"/>
    <property type="match status" value="1"/>
</dbReference>
<keyword evidence="2" id="KW-1133">Transmembrane helix</keyword>
<comment type="caution">
    <text evidence="3">The sequence shown here is derived from an EMBL/GenBank/DDBJ whole genome shotgun (WGS) entry which is preliminary data.</text>
</comment>
<dbReference type="InterPro" id="IPR006135">
    <property type="entry name" value="T3SS_substrate_exporter"/>
</dbReference>
<sequence length="353" mass="37853">MAEPESRTEAATPTRLVKAHNDGEAPISREVSTMAGLGAALLVLGSLLPAAALRLSRIFSGILSHAGSVGEPGPTIRLAFHAALTIVLPIAGAATLGTLFATLVQTRFRLRITAITLRFNRLIPLGGLSSLFSAQHAIETLQSVGKLCGLGAAIYLVLIVHAGHVIDALVLPVPALPAMILRLAVAVVIAAMVTHGAIAAADFVWTRTQFAIRLRMSHAEVKDEQKELDGNPAIKARLRALRARRTKQTMKAAMGRASVVVTNPTHYAVALEYRQGQAEAPKIVAKGADRLAGYIRELARDNRIPIVANPPLARALFRLDVESEIAPEHYKAVAEIIAYIWKLADVERQRAYS</sequence>
<gene>
    <name evidence="3" type="ORF">L2A60_11965</name>
</gene>
<evidence type="ECO:0000256" key="2">
    <source>
        <dbReference type="SAM" id="Phobius"/>
    </source>
</evidence>
<feature type="transmembrane region" description="Helical" evidence="2">
    <location>
        <begin position="179"/>
        <end position="205"/>
    </location>
</feature>
<keyword evidence="4" id="KW-1185">Reference proteome</keyword>
<protein>
    <submittedName>
        <fullName evidence="3">EscU/YscU/HrcU family type III secretion system export apparatus switch protein</fullName>
    </submittedName>
</protein>
<feature type="transmembrane region" description="Helical" evidence="2">
    <location>
        <begin position="79"/>
        <end position="104"/>
    </location>
</feature>
<feature type="transmembrane region" description="Helical" evidence="2">
    <location>
        <begin position="37"/>
        <end position="59"/>
    </location>
</feature>
<dbReference type="SUPFAM" id="SSF160544">
    <property type="entry name" value="EscU C-terminal domain-like"/>
    <property type="match status" value="1"/>
</dbReference>
<name>A0ABS9DXC0_9PROT</name>
<dbReference type="EMBL" id="JAKGBZ010000022">
    <property type="protein sequence ID" value="MCF3947392.1"/>
    <property type="molecule type" value="Genomic_DNA"/>
</dbReference>
<reference evidence="3 4" key="1">
    <citation type="submission" date="2022-01" db="EMBL/GenBank/DDBJ databases">
        <authorList>
            <person name="Won M."/>
            <person name="Kim S.-J."/>
            <person name="Kwon S.-W."/>
        </authorList>
    </citation>
    <scope>NUCLEOTIDE SEQUENCE [LARGE SCALE GENOMIC DNA]</scope>
    <source>
        <strain evidence="3 4">KCTC 23505</strain>
    </source>
</reference>
<dbReference type="PRINTS" id="PR00950">
    <property type="entry name" value="TYPE3IMSPROT"/>
</dbReference>
<dbReference type="Proteomes" id="UP001521209">
    <property type="component" value="Unassembled WGS sequence"/>
</dbReference>
<comment type="similarity">
    <text evidence="1">Belongs to the type III secretion exporter family.</text>
</comment>
<dbReference type="Gene3D" id="3.40.1690.10">
    <property type="entry name" value="secretion proteins EscU"/>
    <property type="match status" value="1"/>
</dbReference>
<keyword evidence="2" id="KW-0472">Membrane</keyword>
<dbReference type="RefSeq" id="WP_235704614.1">
    <property type="nucleotide sequence ID" value="NZ_JAKGBZ010000022.1"/>
</dbReference>
<dbReference type="PANTHER" id="PTHR30531:SF12">
    <property type="entry name" value="FLAGELLAR BIOSYNTHETIC PROTEIN FLHB"/>
    <property type="match status" value="1"/>
</dbReference>
<feature type="transmembrane region" description="Helical" evidence="2">
    <location>
        <begin position="152"/>
        <end position="173"/>
    </location>
</feature>
<dbReference type="PANTHER" id="PTHR30531">
    <property type="entry name" value="FLAGELLAR BIOSYNTHETIC PROTEIN FLHB"/>
    <property type="match status" value="1"/>
</dbReference>
<evidence type="ECO:0000313" key="3">
    <source>
        <dbReference type="EMBL" id="MCF3947392.1"/>
    </source>
</evidence>
<proteinExistence type="inferred from homology"/>
<dbReference type="InterPro" id="IPR029025">
    <property type="entry name" value="T3SS_substrate_exporter_C"/>
</dbReference>
<accession>A0ABS9DXC0</accession>
<evidence type="ECO:0000256" key="1">
    <source>
        <dbReference type="ARBA" id="ARBA00010690"/>
    </source>
</evidence>
<evidence type="ECO:0000313" key="4">
    <source>
        <dbReference type="Proteomes" id="UP001521209"/>
    </source>
</evidence>